<accession>A0A0A9F859</accession>
<proteinExistence type="predicted"/>
<reference evidence="1" key="1">
    <citation type="submission" date="2014-09" db="EMBL/GenBank/DDBJ databases">
        <authorList>
            <person name="Magalhaes I.L.F."/>
            <person name="Oliveira U."/>
            <person name="Santos F.R."/>
            <person name="Vidigal T.H.D.A."/>
            <person name="Brescovit A.D."/>
            <person name="Santos A.J."/>
        </authorList>
    </citation>
    <scope>NUCLEOTIDE SEQUENCE</scope>
    <source>
        <tissue evidence="1">Shoot tissue taken approximately 20 cm above the soil surface</tissue>
    </source>
</reference>
<sequence>MGVYVRDLILGQVCFLHPFRTEISTLFLLSIVVPS</sequence>
<name>A0A0A9F859_ARUDO</name>
<evidence type="ECO:0000313" key="1">
    <source>
        <dbReference type="EMBL" id="JAE07404.1"/>
    </source>
</evidence>
<dbReference type="EMBL" id="GBRH01190492">
    <property type="protein sequence ID" value="JAE07404.1"/>
    <property type="molecule type" value="Transcribed_RNA"/>
</dbReference>
<reference evidence="1" key="2">
    <citation type="journal article" date="2015" name="Data Brief">
        <title>Shoot transcriptome of the giant reed, Arundo donax.</title>
        <authorList>
            <person name="Barrero R.A."/>
            <person name="Guerrero F.D."/>
            <person name="Moolhuijzen P."/>
            <person name="Goolsby J.A."/>
            <person name="Tidwell J."/>
            <person name="Bellgard S.E."/>
            <person name="Bellgard M.I."/>
        </authorList>
    </citation>
    <scope>NUCLEOTIDE SEQUENCE</scope>
    <source>
        <tissue evidence="1">Shoot tissue taken approximately 20 cm above the soil surface</tissue>
    </source>
</reference>
<organism evidence="1">
    <name type="scientific">Arundo donax</name>
    <name type="common">Giant reed</name>
    <name type="synonym">Donax arundinaceus</name>
    <dbReference type="NCBI Taxonomy" id="35708"/>
    <lineage>
        <taxon>Eukaryota</taxon>
        <taxon>Viridiplantae</taxon>
        <taxon>Streptophyta</taxon>
        <taxon>Embryophyta</taxon>
        <taxon>Tracheophyta</taxon>
        <taxon>Spermatophyta</taxon>
        <taxon>Magnoliopsida</taxon>
        <taxon>Liliopsida</taxon>
        <taxon>Poales</taxon>
        <taxon>Poaceae</taxon>
        <taxon>PACMAD clade</taxon>
        <taxon>Arundinoideae</taxon>
        <taxon>Arundineae</taxon>
        <taxon>Arundo</taxon>
    </lineage>
</organism>
<dbReference type="AlphaFoldDB" id="A0A0A9F859"/>
<protein>
    <submittedName>
        <fullName evidence="1">Uncharacterized protein</fullName>
    </submittedName>
</protein>